<dbReference type="OrthoDB" id="9799278at2"/>
<evidence type="ECO:0000313" key="2">
    <source>
        <dbReference type="EMBL" id="ODP36456.1"/>
    </source>
</evidence>
<sequence>MKVGVLTFHRCINYGSYWQARCLVEGLRGMGHDARLLDHDDVTARRAEWRNAFQPRLPVRTTRNDIAGYGAKARRFLAAFDALPQTPRFDLNEPWRAEPQDAIVIGSDEVWNFSHPWYGWKPAFFGDFLPAGRRIAYAASFGSHDAARGIHPDWAAKLARFDAISVRDANSRELVQASTGRDPTVVLDPVLQFPPAEPEAGARGGHVAVYGHGFPDWFVGNVRAWASQRGLRLVSIGYRNDWADESVIDLAPEAFPAQIAGAAAVTTNFFHGCVFALRFGRPFVCAVSDYRRNKLRDLTDKLGAARHLVDATTEAGDYSALLDAPLDLEIAGRIAQLREQSGAFLATALG</sequence>
<dbReference type="InterPro" id="IPR007345">
    <property type="entry name" value="Polysacch_pyruvyl_Trfase"/>
</dbReference>
<evidence type="ECO:0000259" key="1">
    <source>
        <dbReference type="Pfam" id="PF04230"/>
    </source>
</evidence>
<gene>
    <name evidence="2" type="ORF">BFL28_05540</name>
</gene>
<keyword evidence="3" id="KW-1185">Reference proteome</keyword>
<dbReference type="STRING" id="1888892.BFL28_05540"/>
<dbReference type="EMBL" id="MDDS01000068">
    <property type="protein sequence ID" value="ODP36456.1"/>
    <property type="molecule type" value="Genomic_DNA"/>
</dbReference>
<dbReference type="AlphaFoldDB" id="A0A1E3LRT0"/>
<name>A0A1E3LRT0_9SPHN</name>
<keyword evidence="2" id="KW-0808">Transferase</keyword>
<reference evidence="2 3" key="1">
    <citation type="submission" date="2016-08" db="EMBL/GenBank/DDBJ databases">
        <title>Draft genome of the agarase producing Sphingomonas sp. MCT13.</title>
        <authorList>
            <person name="D'Andrea M.M."/>
            <person name="Rossolini G.M."/>
            <person name="Thaller M.C."/>
        </authorList>
    </citation>
    <scope>NUCLEOTIDE SEQUENCE [LARGE SCALE GENOMIC DNA]</scope>
    <source>
        <strain evidence="2 3">MCT13</strain>
    </source>
</reference>
<dbReference type="Proteomes" id="UP000094487">
    <property type="component" value="Unassembled WGS sequence"/>
</dbReference>
<dbReference type="RefSeq" id="WP_069321722.1">
    <property type="nucleotide sequence ID" value="NZ_MDDS01000068.1"/>
</dbReference>
<accession>A0A1E3LRT0</accession>
<dbReference type="Pfam" id="PF04230">
    <property type="entry name" value="PS_pyruv_trans"/>
    <property type="match status" value="1"/>
</dbReference>
<feature type="domain" description="Polysaccharide pyruvyl transferase" evidence="1">
    <location>
        <begin position="13"/>
        <end position="285"/>
    </location>
</feature>
<proteinExistence type="predicted"/>
<dbReference type="GO" id="GO:0016740">
    <property type="term" value="F:transferase activity"/>
    <property type="evidence" value="ECO:0007669"/>
    <property type="project" value="UniProtKB-KW"/>
</dbReference>
<comment type="caution">
    <text evidence="2">The sequence shown here is derived from an EMBL/GenBank/DDBJ whole genome shotgun (WGS) entry which is preliminary data.</text>
</comment>
<evidence type="ECO:0000313" key="3">
    <source>
        <dbReference type="Proteomes" id="UP000094487"/>
    </source>
</evidence>
<organism evidence="2 3">
    <name type="scientific">Sphingomonas turrisvirgatae</name>
    <dbReference type="NCBI Taxonomy" id="1888892"/>
    <lineage>
        <taxon>Bacteria</taxon>
        <taxon>Pseudomonadati</taxon>
        <taxon>Pseudomonadota</taxon>
        <taxon>Alphaproteobacteria</taxon>
        <taxon>Sphingomonadales</taxon>
        <taxon>Sphingomonadaceae</taxon>
        <taxon>Sphingomonas</taxon>
    </lineage>
</organism>
<protein>
    <submittedName>
        <fullName evidence="2">Polysaccharide pyruvyl transferase</fullName>
    </submittedName>
</protein>